<keyword evidence="1" id="KW-1133">Transmembrane helix</keyword>
<accession>A0A382MFK4</accession>
<feature type="transmembrane region" description="Helical" evidence="1">
    <location>
        <begin position="6"/>
        <end position="27"/>
    </location>
</feature>
<reference evidence="2" key="1">
    <citation type="submission" date="2018-05" db="EMBL/GenBank/DDBJ databases">
        <authorList>
            <person name="Lanie J.A."/>
            <person name="Ng W.-L."/>
            <person name="Kazmierczak K.M."/>
            <person name="Andrzejewski T.M."/>
            <person name="Davidsen T.M."/>
            <person name="Wayne K.J."/>
            <person name="Tettelin H."/>
            <person name="Glass J.I."/>
            <person name="Rusch D."/>
            <person name="Podicherti R."/>
            <person name="Tsui H.-C.T."/>
            <person name="Winkler M.E."/>
        </authorList>
    </citation>
    <scope>NUCLEOTIDE SEQUENCE</scope>
</reference>
<sequence>MELIQIVALVASLVSLAFAAFLAYAVVGKDEGSDQIRFIGKAIQDGAMAFL</sequence>
<evidence type="ECO:0000256" key="1">
    <source>
        <dbReference type="SAM" id="Phobius"/>
    </source>
</evidence>
<dbReference type="AlphaFoldDB" id="A0A382MFK4"/>
<feature type="non-terminal residue" evidence="2">
    <location>
        <position position="51"/>
    </location>
</feature>
<keyword evidence="1" id="KW-0472">Membrane</keyword>
<proteinExistence type="predicted"/>
<protein>
    <submittedName>
        <fullName evidence="2">Uncharacterized protein</fullName>
    </submittedName>
</protein>
<dbReference type="EMBL" id="UINC01093196">
    <property type="protein sequence ID" value="SVC47420.1"/>
    <property type="molecule type" value="Genomic_DNA"/>
</dbReference>
<organism evidence="2">
    <name type="scientific">marine metagenome</name>
    <dbReference type="NCBI Taxonomy" id="408172"/>
    <lineage>
        <taxon>unclassified sequences</taxon>
        <taxon>metagenomes</taxon>
        <taxon>ecological metagenomes</taxon>
    </lineage>
</organism>
<evidence type="ECO:0000313" key="2">
    <source>
        <dbReference type="EMBL" id="SVC47420.1"/>
    </source>
</evidence>
<gene>
    <name evidence="2" type="ORF">METZ01_LOCUS300274</name>
</gene>
<keyword evidence="1" id="KW-0812">Transmembrane</keyword>
<name>A0A382MFK4_9ZZZZ</name>